<keyword evidence="2" id="KW-1185">Reference proteome</keyword>
<dbReference type="Gene3D" id="1.10.10.10">
    <property type="entry name" value="Winged helix-like DNA-binding domain superfamily/Winged helix DNA-binding domain"/>
    <property type="match status" value="1"/>
</dbReference>
<evidence type="ECO:0000313" key="1">
    <source>
        <dbReference type="EMBL" id="SER21062.1"/>
    </source>
</evidence>
<evidence type="ECO:0000313" key="2">
    <source>
        <dbReference type="Proteomes" id="UP000199114"/>
    </source>
</evidence>
<dbReference type="SUPFAM" id="SSF46785">
    <property type="entry name" value="Winged helix' DNA-binding domain"/>
    <property type="match status" value="1"/>
</dbReference>
<dbReference type="RefSeq" id="WP_175480172.1">
    <property type="nucleotide sequence ID" value="NZ_FOFD01000004.1"/>
</dbReference>
<organism evidence="1 2">
    <name type="scientific">Natrinema salaciae</name>
    <dbReference type="NCBI Taxonomy" id="1186196"/>
    <lineage>
        <taxon>Archaea</taxon>
        <taxon>Methanobacteriati</taxon>
        <taxon>Methanobacteriota</taxon>
        <taxon>Stenosarchaea group</taxon>
        <taxon>Halobacteria</taxon>
        <taxon>Halobacteriales</taxon>
        <taxon>Natrialbaceae</taxon>
        <taxon>Natrinema</taxon>
    </lineage>
</organism>
<dbReference type="OrthoDB" id="285635at2157"/>
<evidence type="ECO:0008006" key="3">
    <source>
        <dbReference type="Google" id="ProtNLM"/>
    </source>
</evidence>
<accession>A0A1H9MBQ2</accession>
<dbReference type="InterPro" id="IPR036390">
    <property type="entry name" value="WH_DNA-bd_sf"/>
</dbReference>
<dbReference type="AlphaFoldDB" id="A0A1H9MBQ2"/>
<gene>
    <name evidence="1" type="ORF">SAMN04489841_3294</name>
</gene>
<dbReference type="InterPro" id="IPR036388">
    <property type="entry name" value="WH-like_DNA-bd_sf"/>
</dbReference>
<reference evidence="2" key="1">
    <citation type="submission" date="2016-10" db="EMBL/GenBank/DDBJ databases">
        <authorList>
            <person name="Varghese N."/>
            <person name="Submissions S."/>
        </authorList>
    </citation>
    <scope>NUCLEOTIDE SEQUENCE [LARGE SCALE GENOMIC DNA]</scope>
    <source>
        <strain evidence="2">DSM 25055</strain>
    </source>
</reference>
<dbReference type="EMBL" id="FOFD01000004">
    <property type="protein sequence ID" value="SER21062.1"/>
    <property type="molecule type" value="Genomic_DNA"/>
</dbReference>
<name>A0A1H9MBQ2_9EURY</name>
<protein>
    <recommendedName>
        <fullName evidence="3">Winged helix-turn-helix DNA-binding</fullName>
    </recommendedName>
</protein>
<sequence>MRKPGEWMQLPTDERILEVLHSSGLTLSPAVIGKNIDKSREQVNRRLSVLVDYELVTRVERGYYEIDDLGVAYLEGQLDADDLEPADE</sequence>
<proteinExistence type="predicted"/>
<dbReference type="Proteomes" id="UP000199114">
    <property type="component" value="Unassembled WGS sequence"/>
</dbReference>